<evidence type="ECO:0008006" key="3">
    <source>
        <dbReference type="Google" id="ProtNLM"/>
    </source>
</evidence>
<comment type="caution">
    <text evidence="1">The sequence shown here is derived from an EMBL/GenBank/DDBJ whole genome shotgun (WGS) entry which is preliminary data.</text>
</comment>
<reference evidence="1 2" key="1">
    <citation type="submission" date="2018-10" db="EMBL/GenBank/DDBJ databases">
        <title>GWAS and RNA-Seq identify cryptic mechanisms of antimicrobial resistance in Acinetobacter baumannii.</title>
        <authorList>
            <person name="Sahl J.W."/>
        </authorList>
    </citation>
    <scope>NUCLEOTIDE SEQUENCE [LARGE SCALE GENOMIC DNA]</scope>
    <source>
        <strain evidence="1 2">TG41884</strain>
    </source>
</reference>
<dbReference type="AlphaFoldDB" id="A0AB37TL44"/>
<organism evidence="1 2">
    <name type="scientific">Acinetobacter pittii</name>
    <name type="common">Acinetobacter genomosp. 3</name>
    <dbReference type="NCBI Taxonomy" id="48296"/>
    <lineage>
        <taxon>Bacteria</taxon>
        <taxon>Pseudomonadati</taxon>
        <taxon>Pseudomonadota</taxon>
        <taxon>Gammaproteobacteria</taxon>
        <taxon>Moraxellales</taxon>
        <taxon>Moraxellaceae</taxon>
        <taxon>Acinetobacter</taxon>
        <taxon>Acinetobacter calcoaceticus/baumannii complex</taxon>
    </lineage>
</organism>
<dbReference type="Proteomes" id="UP000271320">
    <property type="component" value="Unassembled WGS sequence"/>
</dbReference>
<evidence type="ECO:0000313" key="2">
    <source>
        <dbReference type="Proteomes" id="UP000271320"/>
    </source>
</evidence>
<gene>
    <name evidence="1" type="ORF">EA752_01290</name>
</gene>
<proteinExistence type="predicted"/>
<accession>A0AB37TL44</accession>
<evidence type="ECO:0000313" key="1">
    <source>
        <dbReference type="EMBL" id="RSO63385.1"/>
    </source>
</evidence>
<dbReference type="EMBL" id="RFEW01000001">
    <property type="protein sequence ID" value="RSO63385.1"/>
    <property type="molecule type" value="Genomic_DNA"/>
</dbReference>
<name>A0AB37TL44_ACIPI</name>
<protein>
    <recommendedName>
        <fullName evidence="3">Replication initiation protein</fullName>
    </recommendedName>
</protein>
<sequence>MTTNIPLNRQQEAYYDTIALGDQSVIDTEEAALFELMLHDLIHNSSSNFFKVTEKTTTEVEHALLDAYQSRVQVNADAWQVLEAEIMSDINTYEFEQKIEFKNPKLIEKGFSIRHTPIKIKAVIDWLDLSFEVDPTVCGFALKKNARSFIKSFLTAKTGTKHYVKLDESDIAQAGLSFTIRLHNLRSKDDLLKVTHLLATQYGADSLKMAVTNIELSLDFYNAPNRGLLSALHKSLKYISTADNFRIYKYMQGDSRNKLTPVPKSPLALLKLFNRDWCMGVNPKGSPLCYRLYPKTTDSNKQPLPNHEHRLRVEVTLNHEALKGIENHLSNLTQIIKFGFKYLTFTKLNKDTPSEDKTDYREQIQPFGMEQKNISKNRNKRTLLSTIKTHAKLNKIVGKAVSNLCRKF</sequence>
<dbReference type="RefSeq" id="WP_125530206.1">
    <property type="nucleotide sequence ID" value="NZ_BKDB01000009.1"/>
</dbReference>